<evidence type="ECO:0000313" key="4">
    <source>
        <dbReference type="EMBL" id="SFV73635.1"/>
    </source>
</evidence>
<dbReference type="OrthoDB" id="9770331at2"/>
<keyword evidence="2" id="KW-0170">Cobalt</keyword>
<dbReference type="PIRSF" id="PIRSF033579">
    <property type="entry name" value="Anaer_Co_chel"/>
    <property type="match status" value="1"/>
</dbReference>
<keyword evidence="5" id="KW-1185">Reference proteome</keyword>
<gene>
    <name evidence="4" type="ORF">DESPIGER_1805</name>
</gene>
<feature type="active site" description="Proton acceptor" evidence="1">
    <location>
        <position position="177"/>
    </location>
</feature>
<evidence type="ECO:0000256" key="1">
    <source>
        <dbReference type="PIRSR" id="PIRSR033579-1"/>
    </source>
</evidence>
<dbReference type="GO" id="GO:0051266">
    <property type="term" value="F:sirohydrochlorin ferrochelatase activity"/>
    <property type="evidence" value="ECO:0007669"/>
    <property type="project" value="UniProtKB-EC"/>
</dbReference>
<keyword evidence="2" id="KW-0479">Metal-binding</keyword>
<dbReference type="EC" id="4.99.1.4" evidence="4"/>
<sequence length="295" mass="31996">MRHIPTTFLRSALPALLLTLCLALPALAAQKEGLLLVAFGTSVPEAQPALTAIDKEFKAAFPHSPVIWAYTSSIIRAKLEKKGVHIGDVAAGLEELARQKVDVVRVQSLHVVAGEEFSEMERLLVSWLARHPDSFKAVYLGRPLLESRQDAEDVCRAVLGATEGRRKPGELLALMGHGQSHGRGDMVIEGMRATLSYADNLAVLATVEGSRGFDQVLAAIKTSRASVIWLQPFMVVAGDHARNDLAGDEPDSWASRIRALGLTPRPVLTGLGELPGVRAVFVRHARDSRDDLLKK</sequence>
<keyword evidence="4" id="KW-0456">Lyase</keyword>
<dbReference type="GO" id="GO:0046872">
    <property type="term" value="F:metal ion binding"/>
    <property type="evidence" value="ECO:0007669"/>
    <property type="project" value="UniProtKB-KW"/>
</dbReference>
<dbReference type="Gene3D" id="3.40.50.1400">
    <property type="match status" value="2"/>
</dbReference>
<name>A0A1K1LG19_9BACT</name>
<dbReference type="RefSeq" id="WP_072335648.1">
    <property type="nucleotide sequence ID" value="NZ_DBGALU010000061.1"/>
</dbReference>
<dbReference type="Pfam" id="PF06180">
    <property type="entry name" value="CbiK"/>
    <property type="match status" value="1"/>
</dbReference>
<dbReference type="AlphaFoldDB" id="A0A1K1LG19"/>
<evidence type="ECO:0000313" key="5">
    <source>
        <dbReference type="Proteomes" id="UP000186323"/>
    </source>
</evidence>
<organism evidence="4 5">
    <name type="scientific">Desulfovibrio piger</name>
    <dbReference type="NCBI Taxonomy" id="901"/>
    <lineage>
        <taxon>Bacteria</taxon>
        <taxon>Pseudomonadati</taxon>
        <taxon>Thermodesulfobacteriota</taxon>
        <taxon>Desulfovibrionia</taxon>
        <taxon>Desulfovibrionales</taxon>
        <taxon>Desulfovibrionaceae</taxon>
        <taxon>Desulfovibrio</taxon>
    </lineage>
</organism>
<keyword evidence="3" id="KW-0732">Signal</keyword>
<feature type="binding site" evidence="2">
    <location>
        <position position="240"/>
    </location>
    <ligand>
        <name>Co(2+)</name>
        <dbReference type="ChEBI" id="CHEBI:48828"/>
    </ligand>
</feature>
<feature type="chain" id="PRO_5013199136" evidence="3">
    <location>
        <begin position="29"/>
        <end position="295"/>
    </location>
</feature>
<dbReference type="InterPro" id="IPR010388">
    <property type="entry name" value="Anaerobic_Co-chelatase"/>
</dbReference>
<dbReference type="Proteomes" id="UP000186323">
    <property type="component" value="Chromosome I"/>
</dbReference>
<reference evidence="5" key="1">
    <citation type="submission" date="2016-10" db="EMBL/GenBank/DDBJ databases">
        <authorList>
            <person name="Wegmann U."/>
        </authorList>
    </citation>
    <scope>NUCLEOTIDE SEQUENCE [LARGE SCALE GENOMIC DNA]</scope>
</reference>
<dbReference type="EMBL" id="LT630450">
    <property type="protein sequence ID" value="SFV73635.1"/>
    <property type="molecule type" value="Genomic_DNA"/>
</dbReference>
<proteinExistence type="predicted"/>
<feature type="binding site" evidence="2">
    <location>
        <position position="208"/>
    </location>
    <ligand>
        <name>Co(2+)</name>
        <dbReference type="ChEBI" id="CHEBI:48828"/>
    </ligand>
</feature>
<feature type="binding site" evidence="2">
    <location>
        <position position="177"/>
    </location>
    <ligand>
        <name>Co(2+)</name>
        <dbReference type="ChEBI" id="CHEBI:48828"/>
    </ligand>
</feature>
<evidence type="ECO:0000256" key="2">
    <source>
        <dbReference type="PIRSR" id="PIRSR033579-3"/>
    </source>
</evidence>
<dbReference type="EC" id="4.99.1.3" evidence="4"/>
<accession>A0A1K1LG19</accession>
<dbReference type="GO" id="GO:0019251">
    <property type="term" value="P:anaerobic cobalamin biosynthetic process"/>
    <property type="evidence" value="ECO:0007669"/>
    <property type="project" value="InterPro"/>
</dbReference>
<feature type="signal peptide" evidence="3">
    <location>
        <begin position="1"/>
        <end position="28"/>
    </location>
</feature>
<evidence type="ECO:0000256" key="3">
    <source>
        <dbReference type="SAM" id="SignalP"/>
    </source>
</evidence>
<dbReference type="KEGG" id="dpg:DESPIGER_1805"/>
<dbReference type="GO" id="GO:0016852">
    <property type="term" value="F:sirohydrochlorin cobaltochelatase activity"/>
    <property type="evidence" value="ECO:0007669"/>
    <property type="project" value="UniProtKB-EC"/>
</dbReference>
<protein>
    <submittedName>
        <fullName evidence="4">Sirohydrochlorin cobaltochelatase CbiK / Sirohydrochlorin ferrochelatase</fullName>
        <ecNumber evidence="4">4.99.1.3</ecNumber>
        <ecNumber evidence="4">4.99.1.4</ecNumber>
    </submittedName>
</protein>
<dbReference type="SUPFAM" id="SSF53800">
    <property type="entry name" value="Chelatase"/>
    <property type="match status" value="1"/>
</dbReference>